<evidence type="ECO:0000259" key="4">
    <source>
        <dbReference type="Pfam" id="PF25917"/>
    </source>
</evidence>
<dbReference type="AlphaFoldDB" id="A0A917PWV9"/>
<evidence type="ECO:0000256" key="3">
    <source>
        <dbReference type="SAM" id="Phobius"/>
    </source>
</evidence>
<evidence type="ECO:0000256" key="2">
    <source>
        <dbReference type="SAM" id="Coils"/>
    </source>
</evidence>
<dbReference type="Gene3D" id="1.10.287.470">
    <property type="entry name" value="Helix hairpin bin"/>
    <property type="match status" value="2"/>
</dbReference>
<organism evidence="5 6">
    <name type="scientific">Pseudomonas matsuisoli</name>
    <dbReference type="NCBI Taxonomy" id="1515666"/>
    <lineage>
        <taxon>Bacteria</taxon>
        <taxon>Pseudomonadati</taxon>
        <taxon>Pseudomonadota</taxon>
        <taxon>Gammaproteobacteria</taxon>
        <taxon>Pseudomonadales</taxon>
        <taxon>Pseudomonadaceae</taxon>
        <taxon>Pseudomonas</taxon>
    </lineage>
</organism>
<comment type="caution">
    <text evidence="5">The sequence shown here is derived from an EMBL/GenBank/DDBJ whole genome shotgun (WGS) entry which is preliminary data.</text>
</comment>
<dbReference type="PANTHER" id="PTHR30438">
    <property type="entry name" value="36 KDA ANTIGEN-RELATED"/>
    <property type="match status" value="1"/>
</dbReference>
<keyword evidence="3" id="KW-1133">Transmembrane helix</keyword>
<keyword evidence="3" id="KW-0812">Transmembrane</keyword>
<reference evidence="5" key="2">
    <citation type="submission" date="2020-09" db="EMBL/GenBank/DDBJ databases">
        <authorList>
            <person name="Sun Q."/>
            <person name="Ohkuma M."/>
        </authorList>
    </citation>
    <scope>NUCLEOTIDE SEQUENCE</scope>
    <source>
        <strain evidence="5">JCM 30078</strain>
    </source>
</reference>
<dbReference type="Gene3D" id="2.40.30.170">
    <property type="match status" value="1"/>
</dbReference>
<evidence type="ECO:0000313" key="5">
    <source>
        <dbReference type="EMBL" id="GGJ97582.1"/>
    </source>
</evidence>
<reference evidence="5" key="1">
    <citation type="journal article" date="2014" name="Int. J. Syst. Evol. Microbiol.">
        <title>Complete genome sequence of Corynebacterium casei LMG S-19264T (=DSM 44701T), isolated from a smear-ripened cheese.</title>
        <authorList>
            <consortium name="US DOE Joint Genome Institute (JGI-PGF)"/>
            <person name="Walter F."/>
            <person name="Albersmeier A."/>
            <person name="Kalinowski J."/>
            <person name="Ruckert C."/>
        </authorList>
    </citation>
    <scope>NUCLEOTIDE SEQUENCE</scope>
    <source>
        <strain evidence="5">JCM 30078</strain>
    </source>
</reference>
<keyword evidence="6" id="KW-1185">Reference proteome</keyword>
<dbReference type="EMBL" id="BMPO01000005">
    <property type="protein sequence ID" value="GGJ97582.1"/>
    <property type="molecule type" value="Genomic_DNA"/>
</dbReference>
<comment type="similarity">
    <text evidence="1">Belongs to the membrane fusion protein (MFP) (TC 8.A.1) family.</text>
</comment>
<accession>A0A917PWV9</accession>
<evidence type="ECO:0000256" key="1">
    <source>
        <dbReference type="ARBA" id="ARBA00009477"/>
    </source>
</evidence>
<dbReference type="PANTHER" id="PTHR30438:SF1">
    <property type="entry name" value="36 KDA ANTIGEN"/>
    <property type="match status" value="1"/>
</dbReference>
<dbReference type="Pfam" id="PF25917">
    <property type="entry name" value="BSH_RND"/>
    <property type="match status" value="1"/>
</dbReference>
<gene>
    <name evidence="5" type="ORF">GCM10009304_24360</name>
</gene>
<dbReference type="SUPFAM" id="SSF111369">
    <property type="entry name" value="HlyD-like secretion proteins"/>
    <property type="match status" value="3"/>
</dbReference>
<evidence type="ECO:0000313" key="6">
    <source>
        <dbReference type="Proteomes" id="UP000635983"/>
    </source>
</evidence>
<feature type="domain" description="Multidrug resistance protein MdtA-like barrel-sandwich hybrid" evidence="4">
    <location>
        <begin position="39"/>
        <end position="228"/>
    </location>
</feature>
<name>A0A917PWV9_9PSED</name>
<proteinExistence type="inferred from homology"/>
<keyword evidence="3" id="KW-0472">Membrane</keyword>
<dbReference type="Gene3D" id="2.40.50.100">
    <property type="match status" value="1"/>
</dbReference>
<protein>
    <recommendedName>
        <fullName evidence="4">Multidrug resistance protein MdtA-like barrel-sandwich hybrid domain-containing protein</fullName>
    </recommendedName>
</protein>
<sequence length="323" mass="35748">MKSWKLFAPVLIFIIVAITLYLRLHREPLLLQGEVDATTVTIASKAHGRVAQLHVQRGDDVRKGDLLVSIVSPELEAQVASLEAARAGAEAQVRESASGTREEDLRVLQANVAEAEATLRNAERDYKRYAELADRGFYPQSQLDIARRQQDVARDQLAAARANLAKGESGDRAERREALSASLAQADAQLQQLQAQADDLQVQAPVDGEIGSIPAEQGELVNAYSPLMTLVQLSRSYFIFNLREDLLVNVRKGGHVRLRVPALDQDIEAEVRYIAPLGDFATKRATRATGDFDLKTFEVRLYPLAPVEGLRPGMSTLWQWAEE</sequence>
<dbReference type="InterPro" id="IPR058625">
    <property type="entry name" value="MdtA-like_BSH"/>
</dbReference>
<dbReference type="RefSeq" id="WP_188983511.1">
    <property type="nucleotide sequence ID" value="NZ_BMPO01000005.1"/>
</dbReference>
<feature type="coiled-coil region" evidence="2">
    <location>
        <begin position="72"/>
        <end position="203"/>
    </location>
</feature>
<feature type="transmembrane region" description="Helical" evidence="3">
    <location>
        <begin position="6"/>
        <end position="24"/>
    </location>
</feature>
<dbReference type="Proteomes" id="UP000635983">
    <property type="component" value="Unassembled WGS sequence"/>
</dbReference>
<keyword evidence="2" id="KW-0175">Coiled coil</keyword>